<evidence type="ECO:0000313" key="4">
    <source>
        <dbReference type="Proteomes" id="UP000494206"/>
    </source>
</evidence>
<feature type="compositionally biased region" description="Low complexity" evidence="1">
    <location>
        <begin position="464"/>
        <end position="484"/>
    </location>
</feature>
<dbReference type="EMBL" id="CADEPM010000006">
    <property type="protein sequence ID" value="CAB3407118.1"/>
    <property type="molecule type" value="Genomic_DNA"/>
</dbReference>
<feature type="region of interest" description="Disordered" evidence="1">
    <location>
        <begin position="364"/>
        <end position="517"/>
    </location>
</feature>
<dbReference type="SUPFAM" id="SSF56436">
    <property type="entry name" value="C-type lectin-like"/>
    <property type="match status" value="3"/>
</dbReference>
<keyword evidence="4" id="KW-1185">Reference proteome</keyword>
<dbReference type="PANTHER" id="PTHR47753:SF4">
    <property type="entry name" value="C-TYPE LECTIN DOMAIN-CONTAINING PROTEIN"/>
    <property type="match status" value="1"/>
</dbReference>
<dbReference type="CDD" id="cd00037">
    <property type="entry name" value="CLECT"/>
    <property type="match status" value="2"/>
</dbReference>
<evidence type="ECO:0000313" key="3">
    <source>
        <dbReference type="EMBL" id="CAB3407118.1"/>
    </source>
</evidence>
<name>A0A8S1EZM1_9PELO</name>
<organism evidence="3 4">
    <name type="scientific">Caenorhabditis bovis</name>
    <dbReference type="NCBI Taxonomy" id="2654633"/>
    <lineage>
        <taxon>Eukaryota</taxon>
        <taxon>Metazoa</taxon>
        <taxon>Ecdysozoa</taxon>
        <taxon>Nematoda</taxon>
        <taxon>Chromadorea</taxon>
        <taxon>Rhabditida</taxon>
        <taxon>Rhabditina</taxon>
        <taxon>Rhabditomorpha</taxon>
        <taxon>Rhabditoidea</taxon>
        <taxon>Rhabditidae</taxon>
        <taxon>Peloderinae</taxon>
        <taxon>Caenorhabditis</taxon>
    </lineage>
</organism>
<feature type="compositionally biased region" description="Polar residues" evidence="1">
    <location>
        <begin position="485"/>
        <end position="517"/>
    </location>
</feature>
<dbReference type="Proteomes" id="UP000494206">
    <property type="component" value="Unassembled WGS sequence"/>
</dbReference>
<comment type="caution">
    <text evidence="3">The sequence shown here is derived from an EMBL/GenBank/DDBJ whole genome shotgun (WGS) entry which is preliminary data.</text>
</comment>
<feature type="domain" description="C-type lectin" evidence="2">
    <location>
        <begin position="527"/>
        <end position="655"/>
    </location>
</feature>
<feature type="compositionally biased region" description="Polar residues" evidence="1">
    <location>
        <begin position="364"/>
        <end position="463"/>
    </location>
</feature>
<dbReference type="Gene3D" id="3.10.100.10">
    <property type="entry name" value="Mannose-Binding Protein A, subunit A"/>
    <property type="match status" value="3"/>
</dbReference>
<gene>
    <name evidence="3" type="ORF">CBOVIS_LOCUS9094</name>
</gene>
<evidence type="ECO:0000259" key="2">
    <source>
        <dbReference type="SMART" id="SM00034"/>
    </source>
</evidence>
<dbReference type="AlphaFoldDB" id="A0A8S1EZM1"/>
<dbReference type="InterPro" id="IPR001304">
    <property type="entry name" value="C-type_lectin-like"/>
</dbReference>
<reference evidence="3 4" key="1">
    <citation type="submission" date="2020-04" db="EMBL/GenBank/DDBJ databases">
        <authorList>
            <person name="Laetsch R D."/>
            <person name="Stevens L."/>
            <person name="Kumar S."/>
            <person name="Blaxter L. M."/>
        </authorList>
    </citation>
    <scope>NUCLEOTIDE SEQUENCE [LARGE SCALE GENOMIC DNA]</scope>
</reference>
<dbReference type="PANTHER" id="PTHR47753">
    <property type="entry name" value="C-TYPE LECTIN-RELATED"/>
    <property type="match status" value="1"/>
</dbReference>
<dbReference type="Pfam" id="PF00059">
    <property type="entry name" value="Lectin_C"/>
    <property type="match status" value="1"/>
</dbReference>
<dbReference type="OrthoDB" id="441660at2759"/>
<evidence type="ECO:0000256" key="1">
    <source>
        <dbReference type="SAM" id="MobiDB-lite"/>
    </source>
</evidence>
<dbReference type="InterPro" id="IPR016186">
    <property type="entry name" value="C-type_lectin-like/link_sf"/>
</dbReference>
<dbReference type="SMART" id="SM00034">
    <property type="entry name" value="CLECT"/>
    <property type="match status" value="2"/>
</dbReference>
<proteinExistence type="predicted"/>
<accession>A0A8S1EZM1</accession>
<sequence>MCLSANLQRSVADDRTALKFCKRFLPYNVNEAKKINDYTISCSADVGKLCENGWVQLRNLCYSFNNKSMSYDDAIQHCHSMKSTIVRIEFANLIRKLDETFGPLTSIWVNTSIPNLKYEVDEGDLTQIAYSDSVIYAIEYPSIIRVDRAKFGQTICEYTPNLTVPYLEDRAKKFKNFYFPGTVDDQQLILRTVGKHGKRNLKSGEEDLYYEENICRGLMKAFVEPASSGTFSSFYNHKVTAVINNSSQLVVAHTPLRENGKNVCHPYISSEDQKMHCENVNYKIIQFDDIELSTKRSFALFVSINTTNPNVKSAVVVSGVGHRGPMMCQTGLFNSSEYRKQKWYNVYQPYEIPDVAMATTTSTMAPKSNGSASGNITSIGDSSKNGTSIDNGALNATSSMKATPSMNVTTSTNAIPSMKATSSMNVTTSSNATPSTSVTTSSNATPSTSVTTSSNATPSTSVMSSTSATPTTIVTSSTSVTTTTNLSGQGNLPPNATGNSTSATSPTNGTGQSAPQYTPSSILINQCPKGFVLFEVPEYSVCHKLFEEEMTYAESLQHCNSIGAYLVEPHDPNEEHIMKGLLPTNAAQSWIGVRRHRNFEFRFEKGYSNDTHYTKPVNNNFCYVGKEYEGRCMHVSHSMGLYCDVCLSPALHVCAMVPEKIYEHLATPQSYCRRGFSFSRMTNRCLKVFTMKKSWGNALAYCQSINSTLAVLGGDVQRNMFYAHLQVLPYDEHPNKIEDIWLGIRYINSQTRSVNGLDGGAGDSMATNRVDGKTIPGDCVRVGMIGGILGLYVDE</sequence>
<feature type="domain" description="C-type lectin" evidence="2">
    <location>
        <begin position="50"/>
        <end position="157"/>
    </location>
</feature>
<protein>
    <recommendedName>
        <fullName evidence="2">C-type lectin domain-containing protein</fullName>
    </recommendedName>
</protein>
<dbReference type="InterPro" id="IPR016187">
    <property type="entry name" value="CTDL_fold"/>
</dbReference>